<dbReference type="OrthoDB" id="446723at2759"/>
<sequence>MVDLDPLFRRAYWALAGLGGAYAIFLLCLTNHTLQRHALYAHKFHTGFWHDVNNPESFGFAKNQVTPFNLTTPDREILYCWHVLPLDVYAKHEREITAQPSGPVDDLTTTIGYRLLKSDPKSRVVINCKQPLLLLLPPLLLKHAANPPLQSTA</sequence>
<keyword evidence="3" id="KW-1185">Reference proteome</keyword>
<keyword evidence="1" id="KW-0472">Membrane</keyword>
<name>A0A8E2F250_9PEZI</name>
<evidence type="ECO:0000313" key="2">
    <source>
        <dbReference type="EMBL" id="OCL09162.1"/>
    </source>
</evidence>
<dbReference type="EMBL" id="KV749499">
    <property type="protein sequence ID" value="OCL09162.1"/>
    <property type="molecule type" value="Genomic_DNA"/>
</dbReference>
<organism evidence="2 3">
    <name type="scientific">Glonium stellatum</name>
    <dbReference type="NCBI Taxonomy" id="574774"/>
    <lineage>
        <taxon>Eukaryota</taxon>
        <taxon>Fungi</taxon>
        <taxon>Dikarya</taxon>
        <taxon>Ascomycota</taxon>
        <taxon>Pezizomycotina</taxon>
        <taxon>Dothideomycetes</taxon>
        <taxon>Pleosporomycetidae</taxon>
        <taxon>Gloniales</taxon>
        <taxon>Gloniaceae</taxon>
        <taxon>Glonium</taxon>
    </lineage>
</organism>
<dbReference type="AlphaFoldDB" id="A0A8E2F250"/>
<gene>
    <name evidence="2" type="ORF">AOQ84DRAFT_291784</name>
</gene>
<protein>
    <submittedName>
        <fullName evidence="2">Uncharacterized protein</fullName>
    </submittedName>
</protein>
<keyword evidence="1" id="KW-0812">Transmembrane</keyword>
<dbReference type="Proteomes" id="UP000250140">
    <property type="component" value="Unassembled WGS sequence"/>
</dbReference>
<proteinExistence type="predicted"/>
<accession>A0A8E2F250</accession>
<keyword evidence="1" id="KW-1133">Transmembrane helix</keyword>
<feature type="transmembrane region" description="Helical" evidence="1">
    <location>
        <begin position="12"/>
        <end position="34"/>
    </location>
</feature>
<reference evidence="2 3" key="1">
    <citation type="journal article" date="2016" name="Nat. Commun.">
        <title>Ectomycorrhizal ecology is imprinted in the genome of the dominant symbiotic fungus Cenococcum geophilum.</title>
        <authorList>
            <consortium name="DOE Joint Genome Institute"/>
            <person name="Peter M."/>
            <person name="Kohler A."/>
            <person name="Ohm R.A."/>
            <person name="Kuo A."/>
            <person name="Krutzmann J."/>
            <person name="Morin E."/>
            <person name="Arend M."/>
            <person name="Barry K.W."/>
            <person name="Binder M."/>
            <person name="Choi C."/>
            <person name="Clum A."/>
            <person name="Copeland A."/>
            <person name="Grisel N."/>
            <person name="Haridas S."/>
            <person name="Kipfer T."/>
            <person name="LaButti K."/>
            <person name="Lindquist E."/>
            <person name="Lipzen A."/>
            <person name="Maire R."/>
            <person name="Meier B."/>
            <person name="Mihaltcheva S."/>
            <person name="Molinier V."/>
            <person name="Murat C."/>
            <person name="Poggeler S."/>
            <person name="Quandt C.A."/>
            <person name="Sperisen C."/>
            <person name="Tritt A."/>
            <person name="Tisserant E."/>
            <person name="Crous P.W."/>
            <person name="Henrissat B."/>
            <person name="Nehls U."/>
            <person name="Egli S."/>
            <person name="Spatafora J.W."/>
            <person name="Grigoriev I.V."/>
            <person name="Martin F.M."/>
        </authorList>
    </citation>
    <scope>NUCLEOTIDE SEQUENCE [LARGE SCALE GENOMIC DNA]</scope>
    <source>
        <strain evidence="2 3">CBS 207.34</strain>
    </source>
</reference>
<evidence type="ECO:0000256" key="1">
    <source>
        <dbReference type="SAM" id="Phobius"/>
    </source>
</evidence>
<evidence type="ECO:0000313" key="3">
    <source>
        <dbReference type="Proteomes" id="UP000250140"/>
    </source>
</evidence>